<evidence type="ECO:0000256" key="1">
    <source>
        <dbReference type="PROSITE-ProRule" id="PRU00047"/>
    </source>
</evidence>
<dbReference type="AlphaFoldDB" id="A0A4C1SBZ0"/>
<dbReference type="PROSITE" id="PS50158">
    <property type="entry name" value="ZF_CCHC"/>
    <property type="match status" value="1"/>
</dbReference>
<sequence length="479" mass="54884">MSKGPSTRRDRKRERQITFDLNRSTPYVLGKYRKNNTLELEPSNGSNLIMSQRPNNIPQIYDKSATIINVETSRGAAAKGTSAEQGAIPKISRLRDQVVPMDINNDDNSFLKMNELKQRIDDLTNAVGRMSQVMHATQIENKKLREEILPNIIKLNGSGSHQNQISPTASIQSSQSACRNSNAGNPDPYNRIRIDKWGLEFNGNSSKLAVEDFIFRIERFKHQYQVSWDDVMDNFHLFVKGAAEKWYWLFIQTNLVTEWETLKEALLKQYKSTRSSFELMSDLVERKQLPGESIDTFFFAMNEMRSRLNISMPEREMVKLVKKNLREDLKARVYPIAVESVEELRRECVEAEKVFGKKVTRNLATTVHGDRYHRQVNEIVEKPVENSMTCQEACEDVAALETGRFNALKVRNPLVCWNCRQTGHVFMDCPSSERFLFCFKCGKPDVIAPNCSNCSTKNAVRNDGVVAAHRSNQDQTNLK</sequence>
<dbReference type="PANTHER" id="PTHR33223:SF6">
    <property type="entry name" value="CCHC-TYPE DOMAIN-CONTAINING PROTEIN"/>
    <property type="match status" value="1"/>
</dbReference>
<dbReference type="InterPro" id="IPR005162">
    <property type="entry name" value="Retrotrans_gag_dom"/>
</dbReference>
<keyword evidence="4" id="KW-1185">Reference proteome</keyword>
<dbReference type="SMART" id="SM00343">
    <property type="entry name" value="ZnF_C2HC"/>
    <property type="match status" value="2"/>
</dbReference>
<dbReference type="EMBL" id="BGZK01003286">
    <property type="protein sequence ID" value="GBO99563.1"/>
    <property type="molecule type" value="Genomic_DNA"/>
</dbReference>
<feature type="domain" description="CCHC-type" evidence="2">
    <location>
        <begin position="416"/>
        <end position="431"/>
    </location>
</feature>
<keyword evidence="1" id="KW-0863">Zinc-finger</keyword>
<keyword evidence="1" id="KW-0479">Metal-binding</keyword>
<dbReference type="PANTHER" id="PTHR33223">
    <property type="entry name" value="CCHC-TYPE DOMAIN-CONTAINING PROTEIN"/>
    <property type="match status" value="1"/>
</dbReference>
<organism evidence="3 4">
    <name type="scientific">Eumeta variegata</name>
    <name type="common">Bagworm moth</name>
    <name type="synonym">Eumeta japonica</name>
    <dbReference type="NCBI Taxonomy" id="151549"/>
    <lineage>
        <taxon>Eukaryota</taxon>
        <taxon>Metazoa</taxon>
        <taxon>Ecdysozoa</taxon>
        <taxon>Arthropoda</taxon>
        <taxon>Hexapoda</taxon>
        <taxon>Insecta</taxon>
        <taxon>Pterygota</taxon>
        <taxon>Neoptera</taxon>
        <taxon>Endopterygota</taxon>
        <taxon>Lepidoptera</taxon>
        <taxon>Glossata</taxon>
        <taxon>Ditrysia</taxon>
        <taxon>Tineoidea</taxon>
        <taxon>Psychidae</taxon>
        <taxon>Oiketicinae</taxon>
        <taxon>Eumeta</taxon>
    </lineage>
</organism>
<dbReference type="GO" id="GO:0008270">
    <property type="term" value="F:zinc ion binding"/>
    <property type="evidence" value="ECO:0007669"/>
    <property type="project" value="UniProtKB-KW"/>
</dbReference>
<keyword evidence="1" id="KW-0862">Zinc</keyword>
<evidence type="ECO:0000313" key="3">
    <source>
        <dbReference type="EMBL" id="GBO99563.1"/>
    </source>
</evidence>
<accession>A0A4C1SBZ0</accession>
<dbReference type="GO" id="GO:0003676">
    <property type="term" value="F:nucleic acid binding"/>
    <property type="evidence" value="ECO:0007669"/>
    <property type="project" value="InterPro"/>
</dbReference>
<evidence type="ECO:0000259" key="2">
    <source>
        <dbReference type="PROSITE" id="PS50158"/>
    </source>
</evidence>
<dbReference type="InterPro" id="IPR036875">
    <property type="entry name" value="Znf_CCHC_sf"/>
</dbReference>
<dbReference type="Proteomes" id="UP000299102">
    <property type="component" value="Unassembled WGS sequence"/>
</dbReference>
<reference evidence="3 4" key="1">
    <citation type="journal article" date="2019" name="Commun. Biol.">
        <title>The bagworm genome reveals a unique fibroin gene that provides high tensile strength.</title>
        <authorList>
            <person name="Kono N."/>
            <person name="Nakamura H."/>
            <person name="Ohtoshi R."/>
            <person name="Tomita M."/>
            <person name="Numata K."/>
            <person name="Arakawa K."/>
        </authorList>
    </citation>
    <scope>NUCLEOTIDE SEQUENCE [LARGE SCALE GENOMIC DNA]</scope>
</reference>
<gene>
    <name evidence="3" type="ORF">EVAR_70159_1</name>
</gene>
<dbReference type="Gene3D" id="4.10.60.10">
    <property type="entry name" value="Zinc finger, CCHC-type"/>
    <property type="match status" value="1"/>
</dbReference>
<evidence type="ECO:0000313" key="4">
    <source>
        <dbReference type="Proteomes" id="UP000299102"/>
    </source>
</evidence>
<name>A0A4C1SBZ0_EUMVA</name>
<protein>
    <recommendedName>
        <fullName evidence="2">CCHC-type domain-containing protein</fullName>
    </recommendedName>
</protein>
<dbReference type="SUPFAM" id="SSF57756">
    <property type="entry name" value="Retrovirus zinc finger-like domains"/>
    <property type="match status" value="1"/>
</dbReference>
<dbReference type="OrthoDB" id="8006889at2759"/>
<dbReference type="InterPro" id="IPR001878">
    <property type="entry name" value="Znf_CCHC"/>
</dbReference>
<comment type="caution">
    <text evidence="3">The sequence shown here is derived from an EMBL/GenBank/DDBJ whole genome shotgun (WGS) entry which is preliminary data.</text>
</comment>
<proteinExistence type="predicted"/>
<dbReference type="Pfam" id="PF03732">
    <property type="entry name" value="Retrotrans_gag"/>
    <property type="match status" value="1"/>
</dbReference>